<sequence length="108" mass="11222">MRAGSRGHCAPAGLEQQRIAVLRVRSGKSGEGDIPSSWDFKPKGLPLFLGNLLLLVSASILPEIPLTGAQGGQTPCLRLNGLPGAPSAVQSRHRSGQVGALIRTCFPG</sequence>
<dbReference type="Proteomes" id="UP001142489">
    <property type="component" value="Unassembled WGS sequence"/>
</dbReference>
<organism evidence="1 2">
    <name type="scientific">Phrynocephalus forsythii</name>
    <dbReference type="NCBI Taxonomy" id="171643"/>
    <lineage>
        <taxon>Eukaryota</taxon>
        <taxon>Metazoa</taxon>
        <taxon>Chordata</taxon>
        <taxon>Craniata</taxon>
        <taxon>Vertebrata</taxon>
        <taxon>Euteleostomi</taxon>
        <taxon>Lepidosauria</taxon>
        <taxon>Squamata</taxon>
        <taxon>Bifurcata</taxon>
        <taxon>Unidentata</taxon>
        <taxon>Episquamata</taxon>
        <taxon>Toxicofera</taxon>
        <taxon>Iguania</taxon>
        <taxon>Acrodonta</taxon>
        <taxon>Agamidae</taxon>
        <taxon>Agaminae</taxon>
        <taxon>Phrynocephalus</taxon>
    </lineage>
</organism>
<dbReference type="AlphaFoldDB" id="A0A9Q1B0F1"/>
<protein>
    <submittedName>
        <fullName evidence="1">Uncharacterized protein</fullName>
    </submittedName>
</protein>
<name>A0A9Q1B0F1_9SAUR</name>
<evidence type="ECO:0000313" key="2">
    <source>
        <dbReference type="Proteomes" id="UP001142489"/>
    </source>
</evidence>
<accession>A0A9Q1B0F1</accession>
<evidence type="ECO:0000313" key="1">
    <source>
        <dbReference type="EMBL" id="KAJ7324671.1"/>
    </source>
</evidence>
<proteinExistence type="predicted"/>
<keyword evidence="2" id="KW-1185">Reference proteome</keyword>
<reference evidence="1" key="1">
    <citation type="journal article" date="2023" name="DNA Res.">
        <title>Chromosome-level genome assembly of Phrynocephalus forsythii using third-generation DNA sequencing and Hi-C analysis.</title>
        <authorList>
            <person name="Qi Y."/>
            <person name="Zhao W."/>
            <person name="Zhao Y."/>
            <person name="Niu C."/>
            <person name="Cao S."/>
            <person name="Zhang Y."/>
        </authorList>
    </citation>
    <scope>NUCLEOTIDE SEQUENCE</scope>
    <source>
        <tissue evidence="1">Muscle</tissue>
    </source>
</reference>
<dbReference type="EMBL" id="JAPFRF010000008">
    <property type="protein sequence ID" value="KAJ7324671.1"/>
    <property type="molecule type" value="Genomic_DNA"/>
</dbReference>
<gene>
    <name evidence="1" type="ORF">JRQ81_017691</name>
</gene>
<comment type="caution">
    <text evidence="1">The sequence shown here is derived from an EMBL/GenBank/DDBJ whole genome shotgun (WGS) entry which is preliminary data.</text>
</comment>